<protein>
    <recommendedName>
        <fullName evidence="2">Ubiquitin-like domain-containing protein</fullName>
    </recommendedName>
</protein>
<evidence type="ECO:0000259" key="2">
    <source>
        <dbReference type="PROSITE" id="PS50053"/>
    </source>
</evidence>
<keyword evidence="4" id="KW-1185">Reference proteome</keyword>
<dbReference type="Proteomes" id="UP000011777">
    <property type="component" value="Unassembled WGS sequence"/>
</dbReference>
<evidence type="ECO:0000256" key="1">
    <source>
        <dbReference type="SAM" id="MobiDB-lite"/>
    </source>
</evidence>
<feature type="domain" description="Ubiquitin-like" evidence="2">
    <location>
        <begin position="28"/>
        <end position="104"/>
    </location>
</feature>
<dbReference type="PANTHER" id="PTHR10562">
    <property type="entry name" value="SMALL UBIQUITIN-RELATED MODIFIER"/>
    <property type="match status" value="1"/>
</dbReference>
<dbReference type="InterPro" id="IPR022617">
    <property type="entry name" value="Rad60/SUMO-like_dom"/>
</dbReference>
<sequence length="105" mass="11570">MSDNEAPGSSIEPTSAGADGVKDEKKVTHINLKVSDGTNEVFFKIKRNTKFSKVIDAYCKRQGYSVAQKRFFIDGTRVDAEQTPEDLDLEDGDIMEVHNAQQGGC</sequence>
<feature type="region of interest" description="Disordered" evidence="1">
    <location>
        <begin position="1"/>
        <end position="23"/>
    </location>
</feature>
<dbReference type="InterPro" id="IPR000626">
    <property type="entry name" value="Ubiquitin-like_dom"/>
</dbReference>
<dbReference type="Pfam" id="PF11976">
    <property type="entry name" value="Rad60-SLD"/>
    <property type="match status" value="1"/>
</dbReference>
<dbReference type="InterPro" id="IPR029071">
    <property type="entry name" value="Ubiquitin-like_domsf"/>
</dbReference>
<comment type="caution">
    <text evidence="3">The sequence shown here is derived from an EMBL/GenBank/DDBJ whole genome shotgun (WGS) entry which is preliminary data.</text>
</comment>
<reference evidence="3 4" key="1">
    <citation type="submission" date="2013-02" db="EMBL/GenBank/DDBJ databases">
        <title>Genome sequence of Candida maltosa Xu316, a potential industrial strain for xylitol and ethanol production.</title>
        <authorList>
            <person name="Yu J."/>
            <person name="Wang Q."/>
            <person name="Geng X."/>
            <person name="Bao W."/>
            <person name="He P."/>
            <person name="Cai J."/>
        </authorList>
    </citation>
    <scope>NUCLEOTIDE SEQUENCE [LARGE SCALE GENOMIC DNA]</scope>
    <source>
        <strain evidence="4">Xu316</strain>
    </source>
</reference>
<gene>
    <name evidence="3" type="ORF">G210_5436</name>
</gene>
<dbReference type="Gene3D" id="3.10.20.90">
    <property type="entry name" value="Phosphatidylinositol 3-kinase Catalytic Subunit, Chain A, domain 1"/>
    <property type="match status" value="1"/>
</dbReference>
<dbReference type="PROSITE" id="PS50053">
    <property type="entry name" value="UBIQUITIN_2"/>
    <property type="match status" value="1"/>
</dbReference>
<evidence type="ECO:0000313" key="4">
    <source>
        <dbReference type="Proteomes" id="UP000011777"/>
    </source>
</evidence>
<dbReference type="STRING" id="1245528.M3HQH2"/>
<accession>M3HQH2</accession>
<dbReference type="AlphaFoldDB" id="M3HQH2"/>
<dbReference type="eggNOG" id="KOG1769">
    <property type="taxonomic scope" value="Eukaryota"/>
</dbReference>
<proteinExistence type="predicted"/>
<dbReference type="OrthoDB" id="442921at2759"/>
<name>M3HQH2_CANMX</name>
<dbReference type="EMBL" id="AOGT01000509">
    <property type="protein sequence ID" value="EMG49732.1"/>
    <property type="molecule type" value="Genomic_DNA"/>
</dbReference>
<dbReference type="OMA" id="MKIYCAR"/>
<dbReference type="SUPFAM" id="SSF54236">
    <property type="entry name" value="Ubiquitin-like"/>
    <property type="match status" value="1"/>
</dbReference>
<organism evidence="3 4">
    <name type="scientific">Candida maltosa (strain Xu316)</name>
    <name type="common">Yeast</name>
    <dbReference type="NCBI Taxonomy" id="1245528"/>
    <lineage>
        <taxon>Eukaryota</taxon>
        <taxon>Fungi</taxon>
        <taxon>Dikarya</taxon>
        <taxon>Ascomycota</taxon>
        <taxon>Saccharomycotina</taxon>
        <taxon>Pichiomycetes</taxon>
        <taxon>Debaryomycetaceae</taxon>
        <taxon>Candida/Lodderomyces clade</taxon>
        <taxon>Candida</taxon>
    </lineage>
</organism>
<dbReference type="HOGENOM" id="CLU_148322_0_1_1"/>
<evidence type="ECO:0000313" key="3">
    <source>
        <dbReference type="EMBL" id="EMG49732.1"/>
    </source>
</evidence>